<dbReference type="Proteomes" id="UP000184391">
    <property type="component" value="Unassembled WGS sequence"/>
</dbReference>
<keyword evidence="1" id="KW-0812">Transmembrane</keyword>
<keyword evidence="3" id="KW-1185">Reference proteome</keyword>
<organism evidence="2 3">
    <name type="scientific">Erythrobacter sanguineus</name>
    <dbReference type="NCBI Taxonomy" id="198312"/>
    <lineage>
        <taxon>Bacteria</taxon>
        <taxon>Pseudomonadati</taxon>
        <taxon>Pseudomonadota</taxon>
        <taxon>Alphaproteobacteria</taxon>
        <taxon>Sphingomonadales</taxon>
        <taxon>Erythrobacteraceae</taxon>
        <taxon>Erythrobacter/Porphyrobacter group</taxon>
        <taxon>Erythrobacter</taxon>
    </lineage>
</organism>
<reference evidence="3" key="1">
    <citation type="submission" date="2016-12" db="EMBL/GenBank/DDBJ databases">
        <authorList>
            <person name="Varghese N."/>
            <person name="Submissions S."/>
        </authorList>
    </citation>
    <scope>NUCLEOTIDE SEQUENCE [LARGE SCALE GENOMIC DNA]</scope>
    <source>
        <strain evidence="3">DSM 11032</strain>
    </source>
</reference>
<sequence length="77" mass="8046">MIRRLIGGAIGARLAKRHPVLGGATGAALATAVPFVISRVSLPAMMALGAGGYVAKRYIDRREQARTGSDQRSADPE</sequence>
<keyword evidence="1" id="KW-1133">Transmembrane helix</keyword>
<accession>A0A1M7RXS1</accession>
<evidence type="ECO:0000256" key="1">
    <source>
        <dbReference type="SAM" id="Phobius"/>
    </source>
</evidence>
<dbReference type="OrthoDB" id="7392176at2"/>
<evidence type="ECO:0000313" key="3">
    <source>
        <dbReference type="Proteomes" id="UP000184391"/>
    </source>
</evidence>
<feature type="transmembrane region" description="Helical" evidence="1">
    <location>
        <begin position="27"/>
        <end position="54"/>
    </location>
</feature>
<dbReference type="RefSeq" id="WP_086616507.1">
    <property type="nucleotide sequence ID" value="NZ_FRDF01000003.1"/>
</dbReference>
<dbReference type="EMBL" id="FRDF01000003">
    <property type="protein sequence ID" value="SHN50981.1"/>
    <property type="molecule type" value="Genomic_DNA"/>
</dbReference>
<keyword evidence="1" id="KW-0472">Membrane</keyword>
<evidence type="ECO:0000313" key="2">
    <source>
        <dbReference type="EMBL" id="SHN50981.1"/>
    </source>
</evidence>
<name>A0A1M7RXS1_9SPHN</name>
<proteinExistence type="predicted"/>
<protein>
    <submittedName>
        <fullName evidence="2">Uncharacterized protein</fullName>
    </submittedName>
</protein>
<dbReference type="STRING" id="198312.SAMN02745193_00577"/>
<dbReference type="AlphaFoldDB" id="A0A1M7RXS1"/>
<gene>
    <name evidence="2" type="ORF">SAMN02745193_00577</name>
</gene>